<evidence type="ECO:0000313" key="1">
    <source>
        <dbReference type="EMBL" id="DAF99047.1"/>
    </source>
</evidence>
<dbReference type="EMBL" id="BK016159">
    <property type="protein sequence ID" value="DAF99047.1"/>
    <property type="molecule type" value="Genomic_DNA"/>
</dbReference>
<organism evidence="1">
    <name type="scientific">Siphoviridae sp. ctDmR33</name>
    <dbReference type="NCBI Taxonomy" id="2825389"/>
    <lineage>
        <taxon>Viruses</taxon>
        <taxon>Duplodnaviria</taxon>
        <taxon>Heunggongvirae</taxon>
        <taxon>Uroviricota</taxon>
        <taxon>Caudoviricetes</taxon>
    </lineage>
</organism>
<protein>
    <submittedName>
        <fullName evidence="1">PolyVal Metallopeptidase superfamily domain</fullName>
    </submittedName>
</protein>
<accession>A0A8S5UX38</accession>
<proteinExistence type="predicted"/>
<name>A0A8S5UX38_9CAUD</name>
<reference evidence="1" key="1">
    <citation type="journal article" date="2021" name="Proc. Natl. Acad. Sci. U.S.A.">
        <title>A Catalog of Tens of Thousands of Viruses from Human Metagenomes Reveals Hidden Associations with Chronic Diseases.</title>
        <authorList>
            <person name="Tisza M.J."/>
            <person name="Buck C.B."/>
        </authorList>
    </citation>
    <scope>NUCLEOTIDE SEQUENCE</scope>
    <source>
        <strain evidence="1">CtDmR33</strain>
    </source>
</reference>
<sequence>MKIPESVRIAGSEYEVIHEDTLLKNDRLCYGTIDFNGNTIHLSKTDACGDATRKITLLHEILHGICLHYGIELADKEEDVVERMAFGLYQVLSDNEERFFK</sequence>